<dbReference type="GO" id="GO:0070095">
    <property type="term" value="F:fructose-6-phosphate binding"/>
    <property type="evidence" value="ECO:0007669"/>
    <property type="project" value="TreeGrafter"/>
</dbReference>
<reference evidence="12" key="1">
    <citation type="submission" date="2018-03" db="EMBL/GenBank/DDBJ databases">
        <title>Lachnoclostridium SNUG30370 gen.nov., sp.nov., isolated from human faeces.</title>
        <authorList>
            <person name="Seo B."/>
            <person name="Jeon K."/>
            <person name="Ko G."/>
        </authorList>
    </citation>
    <scope>NUCLEOTIDE SEQUENCE [LARGE SCALE GENOMIC DNA]</scope>
    <source>
        <strain evidence="12">SNUG30370</strain>
    </source>
</reference>
<proteinExistence type="inferred from homology"/>
<dbReference type="InterPro" id="IPR035966">
    <property type="entry name" value="PKF_sf"/>
</dbReference>
<evidence type="ECO:0000313" key="12">
    <source>
        <dbReference type="Proteomes" id="UP000241201"/>
    </source>
</evidence>
<dbReference type="Pfam" id="PF00365">
    <property type="entry name" value="PFK"/>
    <property type="match status" value="1"/>
</dbReference>
<keyword evidence="3 9" id="KW-0963">Cytoplasm</keyword>
<comment type="caution">
    <text evidence="11">The sequence shown here is derived from an EMBL/GenBank/DDBJ whole genome shotgun (WGS) entry which is preliminary data.</text>
</comment>
<accession>A0A2T3FXQ0</accession>
<evidence type="ECO:0000256" key="3">
    <source>
        <dbReference type="ARBA" id="ARBA00022490"/>
    </source>
</evidence>
<evidence type="ECO:0000256" key="7">
    <source>
        <dbReference type="ARBA" id="ARBA00022842"/>
    </source>
</evidence>
<gene>
    <name evidence="9" type="primary">pfkA</name>
    <name evidence="11" type="ORF">C7U55_08265</name>
</gene>
<dbReference type="GO" id="GO:0006002">
    <property type="term" value="P:fructose 6-phosphate metabolic process"/>
    <property type="evidence" value="ECO:0007669"/>
    <property type="project" value="InterPro"/>
</dbReference>
<feature type="binding site" description="in other chain" evidence="9">
    <location>
        <begin position="142"/>
        <end position="144"/>
    </location>
    <ligand>
        <name>substrate</name>
        <note>ligand shared between dimeric partners</note>
    </ligand>
</feature>
<evidence type="ECO:0000313" key="11">
    <source>
        <dbReference type="EMBL" id="PST40047.1"/>
    </source>
</evidence>
<keyword evidence="4 9" id="KW-0808">Transferase</keyword>
<dbReference type="GO" id="GO:0005524">
    <property type="term" value="F:ATP binding"/>
    <property type="evidence" value="ECO:0007669"/>
    <property type="project" value="UniProtKB-KW"/>
</dbReference>
<feature type="binding site" description="in other chain" evidence="9">
    <location>
        <begin position="186"/>
        <end position="188"/>
    </location>
    <ligand>
        <name>substrate</name>
        <note>ligand shared between dimeric partners</note>
    </ligand>
</feature>
<dbReference type="AlphaFoldDB" id="A0A2T3FXQ0"/>
<dbReference type="GO" id="GO:0061621">
    <property type="term" value="P:canonical glycolysis"/>
    <property type="evidence" value="ECO:0007669"/>
    <property type="project" value="TreeGrafter"/>
</dbReference>
<comment type="cofactor">
    <cofactor evidence="1 9">
        <name>Mg(2+)</name>
        <dbReference type="ChEBI" id="CHEBI:18420"/>
    </cofactor>
</comment>
<feature type="binding site" evidence="9">
    <location>
        <position position="15"/>
    </location>
    <ligand>
        <name>ATP</name>
        <dbReference type="ChEBI" id="CHEBI:30616"/>
    </ligand>
</feature>
<evidence type="ECO:0000256" key="9">
    <source>
        <dbReference type="HAMAP-Rule" id="MF_01976"/>
    </source>
</evidence>
<dbReference type="InterPro" id="IPR012003">
    <property type="entry name" value="ATP_PFK_prok-type"/>
</dbReference>
<keyword evidence="7 9" id="KW-0460">Magnesium</keyword>
<name>A0A2T3FXQ0_9FIRM</name>
<dbReference type="PRINTS" id="PR00476">
    <property type="entry name" value="PHFRCTKINASE"/>
</dbReference>
<keyword evidence="8 9" id="KW-0324">Glycolysis</keyword>
<keyword evidence="6 9" id="KW-0418">Kinase</keyword>
<evidence type="ECO:0000256" key="6">
    <source>
        <dbReference type="ARBA" id="ARBA00022777"/>
    </source>
</evidence>
<evidence type="ECO:0000256" key="2">
    <source>
        <dbReference type="ARBA" id="ARBA00004679"/>
    </source>
</evidence>
<dbReference type="GO" id="GO:0003872">
    <property type="term" value="F:6-phosphofructokinase activity"/>
    <property type="evidence" value="ECO:0007669"/>
    <property type="project" value="UniProtKB-UniRule"/>
</dbReference>
<protein>
    <recommendedName>
        <fullName evidence="9">ATP-dependent 6-phosphofructokinase</fullName>
        <shortName evidence="9">ATP-PFK</shortName>
        <shortName evidence="9">Phosphofructokinase</shortName>
        <ecNumber evidence="9">2.7.1.11</ecNumber>
    </recommendedName>
    <alternativeName>
        <fullName evidence="9">Phosphohexokinase</fullName>
    </alternativeName>
</protein>
<dbReference type="EC" id="2.7.1.11" evidence="9"/>
<dbReference type="GO" id="GO:0046872">
    <property type="term" value="F:metal ion binding"/>
    <property type="evidence" value="ECO:0007669"/>
    <property type="project" value="UniProtKB-KW"/>
</dbReference>
<comment type="caution">
    <text evidence="9">Lacks conserved residue(s) required for the propagation of feature annotation.</text>
</comment>
<feature type="binding site" description="in other chain" evidence="9">
    <location>
        <begin position="290"/>
        <end position="293"/>
    </location>
    <ligand>
        <name>substrate</name>
        <note>ligand shared between dimeric partners</note>
    </ligand>
</feature>
<keyword evidence="9" id="KW-0067">ATP-binding</keyword>
<feature type="binding site" evidence="9">
    <location>
        <begin position="119"/>
        <end position="122"/>
    </location>
    <ligand>
        <name>ATP</name>
        <dbReference type="ChEBI" id="CHEBI:30616"/>
    </ligand>
</feature>
<dbReference type="GO" id="GO:0005945">
    <property type="term" value="C:6-phosphofructokinase complex"/>
    <property type="evidence" value="ECO:0007669"/>
    <property type="project" value="TreeGrafter"/>
</dbReference>
<comment type="function">
    <text evidence="9">Catalyzes the phosphorylation of D-fructose 6-phosphate to fructose 1,6-bisphosphate by ATP, the first committing step of glycolysis.</text>
</comment>
<dbReference type="InterPro" id="IPR012829">
    <property type="entry name" value="Phosphofructokinase_III"/>
</dbReference>
<dbReference type="GO" id="GO:0042802">
    <property type="term" value="F:identical protein binding"/>
    <property type="evidence" value="ECO:0007669"/>
    <property type="project" value="TreeGrafter"/>
</dbReference>
<dbReference type="GO" id="GO:0030388">
    <property type="term" value="P:fructose 1,6-bisphosphate metabolic process"/>
    <property type="evidence" value="ECO:0007669"/>
    <property type="project" value="TreeGrafter"/>
</dbReference>
<keyword evidence="12" id="KW-1185">Reference proteome</keyword>
<keyword evidence="5 9" id="KW-0479">Metal-binding</keyword>
<feature type="site" description="Important for substrate specificity; cannot use PPi as phosphoryl donor" evidence="9">
    <location>
        <position position="121"/>
    </location>
</feature>
<evidence type="ECO:0000256" key="5">
    <source>
        <dbReference type="ARBA" id="ARBA00022723"/>
    </source>
</evidence>
<evidence type="ECO:0000256" key="4">
    <source>
        <dbReference type="ARBA" id="ARBA00022679"/>
    </source>
</evidence>
<dbReference type="NCBIfam" id="NF002872">
    <property type="entry name" value="PRK03202.1"/>
    <property type="match status" value="1"/>
</dbReference>
<feature type="binding site" evidence="9">
    <location>
        <position position="284"/>
    </location>
    <ligand>
        <name>substrate</name>
        <note>ligand shared between dimeric partners</note>
    </ligand>
</feature>
<comment type="subcellular location">
    <subcellularLocation>
        <location evidence="9">Cytoplasm</location>
    </subcellularLocation>
</comment>
<comment type="catalytic activity">
    <reaction evidence="9">
        <text>beta-D-fructose 6-phosphate + ATP = beta-D-fructose 1,6-bisphosphate + ADP + H(+)</text>
        <dbReference type="Rhea" id="RHEA:16109"/>
        <dbReference type="ChEBI" id="CHEBI:15378"/>
        <dbReference type="ChEBI" id="CHEBI:30616"/>
        <dbReference type="ChEBI" id="CHEBI:32966"/>
        <dbReference type="ChEBI" id="CHEBI:57634"/>
        <dbReference type="ChEBI" id="CHEBI:456216"/>
        <dbReference type="EC" id="2.7.1.11"/>
    </reaction>
</comment>
<dbReference type="GO" id="GO:0016208">
    <property type="term" value="F:AMP binding"/>
    <property type="evidence" value="ECO:0007669"/>
    <property type="project" value="TreeGrafter"/>
</dbReference>
<dbReference type="RefSeq" id="WP_106988157.1">
    <property type="nucleotide sequence ID" value="NZ_PYLP01000009.1"/>
</dbReference>
<evidence type="ECO:0000259" key="10">
    <source>
        <dbReference type="Pfam" id="PF00365"/>
    </source>
</evidence>
<feature type="binding site" description="in other chain" evidence="9">
    <location>
        <position position="239"/>
    </location>
    <ligand>
        <name>substrate</name>
        <note>ligand shared between dimeric partners</note>
    </ligand>
</feature>
<feature type="binding site" evidence="9">
    <location>
        <position position="179"/>
    </location>
    <ligand>
        <name>substrate</name>
        <note>ligand shared between dimeric partners</note>
    </ligand>
</feature>
<dbReference type="SUPFAM" id="SSF53784">
    <property type="entry name" value="Phosphofructokinase"/>
    <property type="match status" value="1"/>
</dbReference>
<comment type="pathway">
    <text evidence="2 9">Carbohydrate degradation; glycolysis; D-glyceraldehyde 3-phosphate and glycerone phosphate from D-glucose: step 3/4.</text>
</comment>
<dbReference type="GO" id="GO:0047334">
    <property type="term" value="F:diphosphate-fructose-6-phosphate 1-phosphotransferase activity"/>
    <property type="evidence" value="ECO:0007669"/>
    <property type="project" value="InterPro"/>
</dbReference>
<dbReference type="InterPro" id="IPR000023">
    <property type="entry name" value="Phosphofructokinase_dom"/>
</dbReference>
<dbReference type="GO" id="GO:0048029">
    <property type="term" value="F:monosaccharide binding"/>
    <property type="evidence" value="ECO:0007669"/>
    <property type="project" value="TreeGrafter"/>
</dbReference>
<dbReference type="HAMAP" id="MF_01976">
    <property type="entry name" value="Phosphofructokinase_III"/>
    <property type="match status" value="1"/>
</dbReference>
<feature type="binding site" evidence="9">
    <location>
        <position position="120"/>
    </location>
    <ligand>
        <name>Mg(2+)</name>
        <dbReference type="ChEBI" id="CHEBI:18420"/>
        <note>catalytic</note>
    </ligand>
</feature>
<dbReference type="PIRSF" id="PIRSF000532">
    <property type="entry name" value="ATP_PFK_prok"/>
    <property type="match status" value="1"/>
</dbReference>
<dbReference type="PANTHER" id="PTHR13697:SF52">
    <property type="entry name" value="ATP-DEPENDENT 6-PHOSPHOFRUCTOKINASE 3"/>
    <property type="match status" value="1"/>
</dbReference>
<comment type="subunit">
    <text evidence="9">Homodimer or homotetramer.</text>
</comment>
<keyword evidence="9" id="KW-0547">Nucleotide-binding</keyword>
<organism evidence="11 12">
    <name type="scientific">Faecalibacillus faecis</name>
    <dbReference type="NCBI Taxonomy" id="1982628"/>
    <lineage>
        <taxon>Bacteria</taxon>
        <taxon>Bacillati</taxon>
        <taxon>Bacillota</taxon>
        <taxon>Erysipelotrichia</taxon>
        <taxon>Erysipelotrichales</taxon>
        <taxon>Coprobacillaceae</taxon>
        <taxon>Faecalibacillus</taxon>
    </lineage>
</organism>
<dbReference type="Proteomes" id="UP000241201">
    <property type="component" value="Unassembled WGS sequence"/>
</dbReference>
<evidence type="ECO:0000256" key="1">
    <source>
        <dbReference type="ARBA" id="ARBA00001946"/>
    </source>
</evidence>
<dbReference type="EMBL" id="PYLP01000009">
    <property type="protein sequence ID" value="PST40047.1"/>
    <property type="molecule type" value="Genomic_DNA"/>
</dbReference>
<dbReference type="UniPathway" id="UPA00109">
    <property type="reaction ID" value="UER00182"/>
</dbReference>
<evidence type="ECO:0000256" key="8">
    <source>
        <dbReference type="ARBA" id="ARBA00023152"/>
    </source>
</evidence>
<dbReference type="Gene3D" id="3.40.50.450">
    <property type="match status" value="1"/>
</dbReference>
<feature type="domain" description="Phosphofructokinase" evidence="10">
    <location>
        <begin position="7"/>
        <end position="316"/>
    </location>
</feature>
<sequence>MGSTVKKIALLSGGGDCPGLNAVIRTITKTAISKYGYEVIGFVYGYRGLYHNNYVELTEESVEDIYKEGGTILYSSNKDNLFDYLVDDGHGGKVKKDVSDVAVENLKKDGVDVLVILGGDGTLTSARDFSRKGVNVIGVPKTMDNDLASTDVTYGFISAMSVGTEFIDRLQTTAKSHHRVICCELMGRDAGWITLYAGLAGNAGVCLIPEIPFTIENVARAIKKRDEMGLPYTVVAVAEGAKYADGTKVIGKIVEDSPDPVRYSGLAAKVADDLEKVIPNHEVRSVNPGHIIRGGDISAYDRILSIRYGVAAVELINEGKFGNVVTINGDKMGYTSLEEVIGAAKIGQQKHVDPNGELVKAAKAIGVSFGDE</sequence>
<dbReference type="PANTHER" id="PTHR13697">
    <property type="entry name" value="PHOSPHOFRUCTOKINASE"/>
    <property type="match status" value="1"/>
</dbReference>
<dbReference type="Gene3D" id="3.40.50.460">
    <property type="entry name" value="Phosphofructokinase domain"/>
    <property type="match status" value="1"/>
</dbReference>
<feature type="active site" description="Proton acceptor" evidence="9">
    <location>
        <position position="144"/>
    </location>
</feature>
<dbReference type="GeneID" id="77471082"/>
<comment type="similarity">
    <text evidence="9">Belongs to the phosphofructokinase type A (PFKA) family. Mixed-substrate PFK group III subfamily.</text>
</comment>
<feature type="binding site" evidence="9">
    <location>
        <begin position="78"/>
        <end position="79"/>
    </location>
    <ligand>
        <name>ATP</name>
        <dbReference type="ChEBI" id="CHEBI:30616"/>
    </ligand>
</feature>
<dbReference type="InterPro" id="IPR022953">
    <property type="entry name" value="ATP_PFK"/>
</dbReference>